<name>A0ABQ1ZRI7_9BACL</name>
<accession>A0ABQ1ZRI7</accession>
<reference evidence="2" key="1">
    <citation type="journal article" date="2019" name="Int. J. Syst. Evol. Microbiol.">
        <title>The Global Catalogue of Microorganisms (GCM) 10K type strain sequencing project: providing services to taxonomists for standard genome sequencing and annotation.</title>
        <authorList>
            <consortium name="The Broad Institute Genomics Platform"/>
            <consortium name="The Broad Institute Genome Sequencing Center for Infectious Disease"/>
            <person name="Wu L."/>
            <person name="Ma J."/>
        </authorList>
    </citation>
    <scope>NUCLEOTIDE SEQUENCE [LARGE SCALE GENOMIC DNA]</scope>
    <source>
        <strain evidence="2">CCM 8702</strain>
    </source>
</reference>
<dbReference type="RefSeq" id="WP_172242896.1">
    <property type="nucleotide sequence ID" value="NZ_BMDD01000002.1"/>
</dbReference>
<dbReference type="Proteomes" id="UP000605427">
    <property type="component" value="Unassembled WGS sequence"/>
</dbReference>
<protein>
    <recommendedName>
        <fullName evidence="3">STAS domain-containing protein</fullName>
    </recommendedName>
</protein>
<evidence type="ECO:0000313" key="2">
    <source>
        <dbReference type="Proteomes" id="UP000605427"/>
    </source>
</evidence>
<organism evidence="1 2">
    <name type="scientific">Saccharibacillus endophyticus</name>
    <dbReference type="NCBI Taxonomy" id="2060666"/>
    <lineage>
        <taxon>Bacteria</taxon>
        <taxon>Bacillati</taxon>
        <taxon>Bacillota</taxon>
        <taxon>Bacilli</taxon>
        <taxon>Bacillales</taxon>
        <taxon>Paenibacillaceae</taxon>
        <taxon>Saccharibacillus</taxon>
    </lineage>
</organism>
<dbReference type="EMBL" id="BMDD01000002">
    <property type="protein sequence ID" value="GGH76830.1"/>
    <property type="molecule type" value="Genomic_DNA"/>
</dbReference>
<evidence type="ECO:0008006" key="3">
    <source>
        <dbReference type="Google" id="ProtNLM"/>
    </source>
</evidence>
<sequence>MTNSYKIEVDASRKLFVAAVGGSFQISDAGGLAMAFLMEGSKIQSQTSEYTFVADLSELENVEPSLLDMLEQAFKMYSSIGFKKLYVIESKSAATRQQIREAAEKMNFGGEFVSNMNEIA</sequence>
<keyword evidence="2" id="KW-1185">Reference proteome</keyword>
<gene>
    <name evidence="1" type="ORF">GCM10007362_19670</name>
</gene>
<proteinExistence type="predicted"/>
<comment type="caution">
    <text evidence="1">The sequence shown here is derived from an EMBL/GenBank/DDBJ whole genome shotgun (WGS) entry which is preliminary data.</text>
</comment>
<evidence type="ECO:0000313" key="1">
    <source>
        <dbReference type="EMBL" id="GGH76830.1"/>
    </source>
</evidence>